<organism evidence="1 2">
    <name type="scientific">Candidatus Erwinia dacicola</name>
    <dbReference type="NCBI Taxonomy" id="252393"/>
    <lineage>
        <taxon>Bacteria</taxon>
        <taxon>Pseudomonadati</taxon>
        <taxon>Pseudomonadota</taxon>
        <taxon>Gammaproteobacteria</taxon>
        <taxon>Enterobacterales</taxon>
        <taxon>Erwiniaceae</taxon>
        <taxon>Erwinia</taxon>
    </lineage>
</organism>
<sequence>MLALNSVRTVGHIAALDLVRCGNCEPAVEMIRYFNVPVTGTLVLVLPAEPPLAFHASIT</sequence>
<comment type="caution">
    <text evidence="1">The sequence shown here is derived from an EMBL/GenBank/DDBJ whole genome shotgun (WGS) entry which is preliminary data.</text>
</comment>
<reference evidence="1" key="1">
    <citation type="submission" date="2018-04" db="EMBL/GenBank/DDBJ databases">
        <title>Genomes of the Obligate Erwinia dacicola and Facultative Enterobacter sp. OLF Endosymbionts of the Olive Fruit fly, Bactrocera oleae.</title>
        <authorList>
            <person name="Estes A.M."/>
            <person name="Hearn D.J."/>
            <person name="Agarwal S."/>
            <person name="Pierson E.A."/>
            <person name="Dunning-Hotopp J.C."/>
        </authorList>
    </citation>
    <scope>NUCLEOTIDE SEQUENCE [LARGE SCALE GENOMIC DNA]</scope>
    <source>
        <strain evidence="1">Oroville</strain>
    </source>
</reference>
<proteinExistence type="predicted"/>
<gene>
    <name evidence="1" type="ORF">ACZ87_03853</name>
</gene>
<dbReference type="AlphaFoldDB" id="A0A328TH97"/>
<accession>A0A328TH97</accession>
<evidence type="ECO:0000313" key="1">
    <source>
        <dbReference type="EMBL" id="RAP68495.1"/>
    </source>
</evidence>
<protein>
    <submittedName>
        <fullName evidence="1">Uncharacterized protein</fullName>
    </submittedName>
</protein>
<evidence type="ECO:0000313" key="2">
    <source>
        <dbReference type="Proteomes" id="UP000244334"/>
    </source>
</evidence>
<name>A0A328TH97_9GAMM</name>
<dbReference type="EMBL" id="LJAM02000826">
    <property type="protein sequence ID" value="RAP68495.1"/>
    <property type="molecule type" value="Genomic_DNA"/>
</dbReference>
<dbReference type="Proteomes" id="UP000244334">
    <property type="component" value="Unassembled WGS sequence"/>
</dbReference>
<keyword evidence="2" id="KW-1185">Reference proteome</keyword>